<feature type="transmembrane region" description="Helical" evidence="12">
    <location>
        <begin position="377"/>
        <end position="401"/>
    </location>
</feature>
<feature type="transmembrane region" description="Helical" evidence="12">
    <location>
        <begin position="305"/>
        <end position="325"/>
    </location>
</feature>
<comment type="caution">
    <text evidence="13">The sequence shown here is derived from an EMBL/GenBank/DDBJ whole genome shotgun (WGS) entry which is preliminary data.</text>
</comment>
<feature type="transmembrane region" description="Helical" evidence="12">
    <location>
        <begin position="93"/>
        <end position="112"/>
    </location>
</feature>
<evidence type="ECO:0000256" key="10">
    <source>
        <dbReference type="ARBA" id="ARBA00023303"/>
    </source>
</evidence>
<keyword evidence="9 12" id="KW-0472">Membrane</keyword>
<dbReference type="Proteomes" id="UP000792457">
    <property type="component" value="Unassembled WGS sequence"/>
</dbReference>
<keyword evidence="8" id="KW-0406">Ion transport</keyword>
<evidence type="ECO:0000256" key="1">
    <source>
        <dbReference type="ARBA" id="ARBA00004651"/>
    </source>
</evidence>
<name>A0A8K0K0Z7_LADFU</name>
<dbReference type="EMBL" id="KZ308264">
    <property type="protein sequence ID" value="KAG8226013.1"/>
    <property type="molecule type" value="Genomic_DNA"/>
</dbReference>
<gene>
    <name evidence="13" type="ORF">J437_LFUL004134</name>
</gene>
<feature type="transmembrane region" description="Helical" evidence="12">
    <location>
        <begin position="450"/>
        <end position="467"/>
    </location>
</feature>
<dbReference type="AlphaFoldDB" id="A0A8K0K0Z7"/>
<reference evidence="13" key="1">
    <citation type="submission" date="2013-04" db="EMBL/GenBank/DDBJ databases">
        <authorList>
            <person name="Qu J."/>
            <person name="Murali S.C."/>
            <person name="Bandaranaike D."/>
            <person name="Bellair M."/>
            <person name="Blankenburg K."/>
            <person name="Chao H."/>
            <person name="Dinh H."/>
            <person name="Doddapaneni H."/>
            <person name="Downs B."/>
            <person name="Dugan-Rocha S."/>
            <person name="Elkadiri S."/>
            <person name="Gnanaolivu R.D."/>
            <person name="Hernandez B."/>
            <person name="Javaid M."/>
            <person name="Jayaseelan J.C."/>
            <person name="Lee S."/>
            <person name="Li M."/>
            <person name="Ming W."/>
            <person name="Munidasa M."/>
            <person name="Muniz J."/>
            <person name="Nguyen L."/>
            <person name="Ongeri F."/>
            <person name="Osuji N."/>
            <person name="Pu L.-L."/>
            <person name="Puazo M."/>
            <person name="Qu C."/>
            <person name="Quiroz J."/>
            <person name="Raj R."/>
            <person name="Weissenberger G."/>
            <person name="Xin Y."/>
            <person name="Zou X."/>
            <person name="Han Y."/>
            <person name="Richards S."/>
            <person name="Worley K."/>
            <person name="Muzny D."/>
            <person name="Gibbs R."/>
        </authorList>
    </citation>
    <scope>NUCLEOTIDE SEQUENCE</scope>
    <source>
        <strain evidence="13">Sampled in the wild</strain>
    </source>
</reference>
<sequence>MMRTGANGIPLPGAMHQSCAESSPQASTRSSLGRRVVRWGSHKWKRDGNAALAATLSAFYCKLVVVLGLAIPVTEAVAQASPTSGFHEAFQLYLYHGSLLFLLFTYATLLREEPYQSSPSSPEATPFGVGSVIFSGLEFGQYFEFKRECSSVFMAINPLSRIVFISVQMVFIFANNKIMVLRKYQVVVRFGLMHMIATNMCEWLKALVQETKHDILHSLNENLHTEQASSRSFCRNTYIMATVLEDASPFLFPFIVEYSLLCAVILAVMWSDCGPPAEESGVNVIIRRRAGYRLSVDCASSYRGIFAGVLVLVLTITSLLTSLALSRRPDLLPSADLLTRAWEVALYAASAAAAVACIARVRSLRFQSGRRLELEHILLLVTQAGVLLYCLFQGLGTWLLLGIQLSLLPALLVPVTAALQSACLSLALLDAWRRRCSSPSQLRRKPGRQVVSFLLVANVALWALNRLKNSRAELQPALMEFYGVWAWTLITRLCMPLVLCYRFHSTVCLYEVWKHAYKP</sequence>
<feature type="transmembrane region" description="Helical" evidence="12">
    <location>
        <begin position="50"/>
        <end position="73"/>
    </location>
</feature>
<evidence type="ECO:0000256" key="2">
    <source>
        <dbReference type="ARBA" id="ARBA00006513"/>
    </source>
</evidence>
<evidence type="ECO:0000256" key="5">
    <source>
        <dbReference type="ARBA" id="ARBA00022692"/>
    </source>
</evidence>
<dbReference type="OrthoDB" id="6429739at2759"/>
<evidence type="ECO:0000256" key="12">
    <source>
        <dbReference type="SAM" id="Phobius"/>
    </source>
</evidence>
<feature type="transmembrane region" description="Helical" evidence="12">
    <location>
        <begin position="155"/>
        <end position="174"/>
    </location>
</feature>
<dbReference type="InterPro" id="IPR004878">
    <property type="entry name" value="Otopetrin"/>
</dbReference>
<feature type="transmembrane region" description="Helical" evidence="12">
    <location>
        <begin position="482"/>
        <end position="501"/>
    </location>
</feature>
<evidence type="ECO:0000256" key="6">
    <source>
        <dbReference type="ARBA" id="ARBA00022781"/>
    </source>
</evidence>
<dbReference type="PANTHER" id="PTHR21522">
    <property type="entry name" value="PROTON CHANNEL OTOP"/>
    <property type="match status" value="1"/>
</dbReference>
<keyword evidence="10" id="KW-0407">Ion channel</keyword>
<dbReference type="Pfam" id="PF03189">
    <property type="entry name" value="Otopetrin"/>
    <property type="match status" value="1"/>
</dbReference>
<accession>A0A8K0K0Z7</accession>
<keyword evidence="3" id="KW-0813">Transport</keyword>
<comment type="similarity">
    <text evidence="2">Belongs to the otopetrin family.</text>
</comment>
<evidence type="ECO:0000313" key="13">
    <source>
        <dbReference type="EMBL" id="KAG8226013.1"/>
    </source>
</evidence>
<keyword evidence="4" id="KW-1003">Cell membrane</keyword>
<evidence type="ECO:0000313" key="14">
    <source>
        <dbReference type="Proteomes" id="UP000792457"/>
    </source>
</evidence>
<evidence type="ECO:0000256" key="4">
    <source>
        <dbReference type="ARBA" id="ARBA00022475"/>
    </source>
</evidence>
<dbReference type="PANTHER" id="PTHR21522:SF61">
    <property type="entry name" value="PROTON CHANNEL OTOPLC"/>
    <property type="match status" value="1"/>
</dbReference>
<evidence type="ECO:0000256" key="7">
    <source>
        <dbReference type="ARBA" id="ARBA00022989"/>
    </source>
</evidence>
<keyword evidence="6" id="KW-0375">Hydrogen ion transport</keyword>
<comment type="subcellular location">
    <subcellularLocation>
        <location evidence="1">Cell membrane</location>
        <topology evidence="1">Multi-pass membrane protein</topology>
    </subcellularLocation>
</comment>
<evidence type="ECO:0000256" key="9">
    <source>
        <dbReference type="ARBA" id="ARBA00023136"/>
    </source>
</evidence>
<feature type="compositionally biased region" description="Polar residues" evidence="11">
    <location>
        <begin position="19"/>
        <end position="31"/>
    </location>
</feature>
<evidence type="ECO:0000256" key="11">
    <source>
        <dbReference type="SAM" id="MobiDB-lite"/>
    </source>
</evidence>
<organism evidence="13 14">
    <name type="scientific">Ladona fulva</name>
    <name type="common">Scarce chaser dragonfly</name>
    <name type="synonym">Libellula fulva</name>
    <dbReference type="NCBI Taxonomy" id="123851"/>
    <lineage>
        <taxon>Eukaryota</taxon>
        <taxon>Metazoa</taxon>
        <taxon>Ecdysozoa</taxon>
        <taxon>Arthropoda</taxon>
        <taxon>Hexapoda</taxon>
        <taxon>Insecta</taxon>
        <taxon>Pterygota</taxon>
        <taxon>Palaeoptera</taxon>
        <taxon>Odonata</taxon>
        <taxon>Epiprocta</taxon>
        <taxon>Anisoptera</taxon>
        <taxon>Libelluloidea</taxon>
        <taxon>Libellulidae</taxon>
        <taxon>Ladona</taxon>
    </lineage>
</organism>
<feature type="transmembrane region" description="Helical" evidence="12">
    <location>
        <begin position="407"/>
        <end position="429"/>
    </location>
</feature>
<feature type="region of interest" description="Disordered" evidence="11">
    <location>
        <begin position="1"/>
        <end position="34"/>
    </location>
</feature>
<protein>
    <submittedName>
        <fullName evidence="13">Uncharacterized protein</fullName>
    </submittedName>
</protein>
<evidence type="ECO:0000256" key="8">
    <source>
        <dbReference type="ARBA" id="ARBA00023065"/>
    </source>
</evidence>
<feature type="transmembrane region" description="Helical" evidence="12">
    <location>
        <begin position="345"/>
        <end position="365"/>
    </location>
</feature>
<keyword evidence="14" id="KW-1185">Reference proteome</keyword>
<dbReference type="GO" id="GO:0005886">
    <property type="term" value="C:plasma membrane"/>
    <property type="evidence" value="ECO:0007669"/>
    <property type="project" value="UniProtKB-SubCell"/>
</dbReference>
<keyword evidence="7 12" id="KW-1133">Transmembrane helix</keyword>
<reference evidence="13" key="2">
    <citation type="submission" date="2017-10" db="EMBL/GenBank/DDBJ databases">
        <title>Ladona fulva Genome sequencing and assembly.</title>
        <authorList>
            <person name="Murali S."/>
            <person name="Richards S."/>
            <person name="Bandaranaike D."/>
            <person name="Bellair M."/>
            <person name="Blankenburg K."/>
            <person name="Chao H."/>
            <person name="Dinh H."/>
            <person name="Doddapaneni H."/>
            <person name="Dugan-Rocha S."/>
            <person name="Elkadiri S."/>
            <person name="Gnanaolivu R."/>
            <person name="Hernandez B."/>
            <person name="Skinner E."/>
            <person name="Javaid M."/>
            <person name="Lee S."/>
            <person name="Li M."/>
            <person name="Ming W."/>
            <person name="Munidasa M."/>
            <person name="Muniz J."/>
            <person name="Nguyen L."/>
            <person name="Hughes D."/>
            <person name="Osuji N."/>
            <person name="Pu L.-L."/>
            <person name="Puazo M."/>
            <person name="Qu C."/>
            <person name="Quiroz J."/>
            <person name="Raj R."/>
            <person name="Weissenberger G."/>
            <person name="Xin Y."/>
            <person name="Zou X."/>
            <person name="Han Y."/>
            <person name="Worley K."/>
            <person name="Muzny D."/>
            <person name="Gibbs R."/>
        </authorList>
    </citation>
    <scope>NUCLEOTIDE SEQUENCE</scope>
    <source>
        <strain evidence="13">Sampled in the wild</strain>
    </source>
</reference>
<proteinExistence type="inferred from homology"/>
<keyword evidence="5 12" id="KW-0812">Transmembrane</keyword>
<evidence type="ECO:0000256" key="3">
    <source>
        <dbReference type="ARBA" id="ARBA00022448"/>
    </source>
</evidence>
<dbReference type="GO" id="GO:0015252">
    <property type="term" value="F:proton channel activity"/>
    <property type="evidence" value="ECO:0007669"/>
    <property type="project" value="InterPro"/>
</dbReference>